<dbReference type="EMBL" id="JAHSPG010000018">
    <property type="protein sequence ID" value="MBV4360530.1"/>
    <property type="molecule type" value="Genomic_DNA"/>
</dbReference>
<evidence type="ECO:0000259" key="2">
    <source>
        <dbReference type="Pfam" id="PF14065"/>
    </source>
</evidence>
<dbReference type="Proteomes" id="UP000812270">
    <property type="component" value="Unassembled WGS sequence"/>
</dbReference>
<dbReference type="AlphaFoldDB" id="A0A9E2SFX4"/>
<evidence type="ECO:0000313" key="3">
    <source>
        <dbReference type="EMBL" id="MBV4360530.1"/>
    </source>
</evidence>
<feature type="domain" description="Pvc16 N-terminal" evidence="2">
    <location>
        <begin position="12"/>
        <end position="195"/>
    </location>
</feature>
<comment type="caution">
    <text evidence="3">The sequence shown here is derived from an EMBL/GenBank/DDBJ whole genome shotgun (WGS) entry which is preliminary data.</text>
</comment>
<proteinExistence type="predicted"/>
<sequence>MIDNALKIIANEVNKYVVRKLDPDRDPSSTKRIATGNVAKAQDADAGGARPDALTTPGILTLVNLEEERLAKSVNNYVRVGDKVEYRNPKVYLNLYCLFAVNHSSYDTALQYLSLIIQFFQYRPFIDHKNTPPDNGLVLDRKVDKLIFDMVSLNSEQVNHLWAILGGKYLPSVLYKVRMVTIEDDAIDMIGDPITQLAMQGQAVEK</sequence>
<evidence type="ECO:0000313" key="4">
    <source>
        <dbReference type="Proteomes" id="UP000812270"/>
    </source>
</evidence>
<gene>
    <name evidence="3" type="ORF">KTO63_25425</name>
</gene>
<reference evidence="3" key="1">
    <citation type="submission" date="2021-06" db="EMBL/GenBank/DDBJ databases">
        <authorList>
            <person name="Huq M.A."/>
        </authorList>
    </citation>
    <scope>NUCLEOTIDE SEQUENCE</scope>
    <source>
        <strain evidence="3">MAH-26</strain>
    </source>
</reference>
<accession>A0A9E2SFX4</accession>
<evidence type="ECO:0000256" key="1">
    <source>
        <dbReference type="SAM" id="MobiDB-lite"/>
    </source>
</evidence>
<keyword evidence="4" id="KW-1185">Reference proteome</keyword>
<dbReference type="InterPro" id="IPR025351">
    <property type="entry name" value="Pvc16_N"/>
</dbReference>
<feature type="region of interest" description="Disordered" evidence="1">
    <location>
        <begin position="24"/>
        <end position="50"/>
    </location>
</feature>
<dbReference type="Pfam" id="PF14065">
    <property type="entry name" value="Pvc16_N"/>
    <property type="match status" value="1"/>
</dbReference>
<protein>
    <submittedName>
        <fullName evidence="3">DUF4255 domain-containing protein</fullName>
    </submittedName>
</protein>
<dbReference type="RefSeq" id="WP_217794999.1">
    <property type="nucleotide sequence ID" value="NZ_JAHSPG010000018.1"/>
</dbReference>
<organism evidence="3 4">
    <name type="scientific">Pinibacter aurantiacus</name>
    <dbReference type="NCBI Taxonomy" id="2851599"/>
    <lineage>
        <taxon>Bacteria</taxon>
        <taxon>Pseudomonadati</taxon>
        <taxon>Bacteroidota</taxon>
        <taxon>Chitinophagia</taxon>
        <taxon>Chitinophagales</taxon>
        <taxon>Chitinophagaceae</taxon>
        <taxon>Pinibacter</taxon>
    </lineage>
</organism>
<name>A0A9E2SFX4_9BACT</name>